<evidence type="ECO:0000313" key="1">
    <source>
        <dbReference type="EMBL" id="ODO07070.1"/>
    </source>
</evidence>
<gene>
    <name evidence="1" type="ORF">I350_04438</name>
</gene>
<accession>A0A1E3K1R5</accession>
<dbReference type="AlphaFoldDB" id="A0A1E3K1R5"/>
<evidence type="ECO:0000313" key="2">
    <source>
        <dbReference type="Proteomes" id="UP000095149"/>
    </source>
</evidence>
<dbReference type="EMBL" id="MEKH01000006">
    <property type="protein sequence ID" value="ODO07070.1"/>
    <property type="molecule type" value="Genomic_DNA"/>
</dbReference>
<name>A0A1E3K1R5_9TREE</name>
<sequence length="228" mass="26166">MPKEEVSYYTTQSWIHAEGTKLDLNQPSTYQSLATETIFAIEPSEQREIWDELEEEFDDGDATAYILTGLEFDEKEEKKTLTRRTLTAIRKPPAPFDNDNGQTVTDQESVQGLEGANDLDLELGVLLRGTQEEDDGWLVTCFSQGNTEALKTKQRGLYMDQEEYYPHVKVLSTTKDWAEVFPDMQLAKRGRYQGMDQWNLSQLCFGSEPANHSPLYRVFRQYEHGSVS</sequence>
<reference evidence="1 2" key="1">
    <citation type="submission" date="2016-06" db="EMBL/GenBank/DDBJ databases">
        <title>Evolution of pathogenesis and genome organization in the Tremellales.</title>
        <authorList>
            <person name="Cuomo C."/>
            <person name="Litvintseva A."/>
            <person name="Heitman J."/>
            <person name="Chen Y."/>
            <person name="Sun S."/>
            <person name="Springer D."/>
            <person name="Dromer F."/>
            <person name="Young S."/>
            <person name="Zeng Q."/>
            <person name="Chapman S."/>
            <person name="Gujja S."/>
            <person name="Saif S."/>
            <person name="Birren B."/>
        </authorList>
    </citation>
    <scope>NUCLEOTIDE SEQUENCE [LARGE SCALE GENOMIC DNA]</scope>
    <source>
        <strain evidence="1 2">CBS 6273</strain>
    </source>
</reference>
<comment type="caution">
    <text evidence="1">The sequence shown here is derived from an EMBL/GenBank/DDBJ whole genome shotgun (WGS) entry which is preliminary data.</text>
</comment>
<dbReference type="Proteomes" id="UP000095149">
    <property type="component" value="Unassembled WGS sequence"/>
</dbReference>
<organism evidence="1 2">
    <name type="scientific">Cryptococcus amylolentus CBS 6273</name>
    <dbReference type="NCBI Taxonomy" id="1296118"/>
    <lineage>
        <taxon>Eukaryota</taxon>
        <taxon>Fungi</taxon>
        <taxon>Dikarya</taxon>
        <taxon>Basidiomycota</taxon>
        <taxon>Agaricomycotina</taxon>
        <taxon>Tremellomycetes</taxon>
        <taxon>Tremellales</taxon>
        <taxon>Cryptococcaceae</taxon>
        <taxon>Cryptococcus</taxon>
    </lineage>
</organism>
<protein>
    <submittedName>
        <fullName evidence="1">Uncharacterized protein</fullName>
    </submittedName>
</protein>
<proteinExistence type="predicted"/>